<keyword evidence="4" id="KW-0804">Transcription</keyword>
<dbReference type="Pfam" id="PF03466">
    <property type="entry name" value="LysR_substrate"/>
    <property type="match status" value="1"/>
</dbReference>
<evidence type="ECO:0000256" key="4">
    <source>
        <dbReference type="ARBA" id="ARBA00023163"/>
    </source>
</evidence>
<organism evidence="6 7">
    <name type="scientific">Paractinoplanes bogorensis</name>
    <dbReference type="NCBI Taxonomy" id="1610840"/>
    <lineage>
        <taxon>Bacteria</taxon>
        <taxon>Bacillati</taxon>
        <taxon>Actinomycetota</taxon>
        <taxon>Actinomycetes</taxon>
        <taxon>Micromonosporales</taxon>
        <taxon>Micromonosporaceae</taxon>
        <taxon>Paractinoplanes</taxon>
    </lineage>
</organism>
<dbReference type="PANTHER" id="PTHR30346:SF0">
    <property type="entry name" value="HCA OPERON TRANSCRIPTIONAL ACTIVATOR HCAR"/>
    <property type="match status" value="1"/>
</dbReference>
<comment type="similarity">
    <text evidence="1">Belongs to the LysR transcriptional regulatory family.</text>
</comment>
<evidence type="ECO:0000256" key="3">
    <source>
        <dbReference type="ARBA" id="ARBA00023125"/>
    </source>
</evidence>
<dbReference type="InterPro" id="IPR036388">
    <property type="entry name" value="WH-like_DNA-bd_sf"/>
</dbReference>
<protein>
    <submittedName>
        <fullName evidence="6">LysR family transcriptional regulator</fullName>
    </submittedName>
</protein>
<gene>
    <name evidence="6" type="ORF">KOI35_36820</name>
</gene>
<reference evidence="6 7" key="1">
    <citation type="submission" date="2021-06" db="EMBL/GenBank/DDBJ databases">
        <title>Actinoplanes lichenicola sp. nov., and Actinoplanes ovalisporus sp. nov., isolated from lichen in Thailand.</title>
        <authorList>
            <person name="Saeng-In P."/>
            <person name="Kanchanasin P."/>
            <person name="Yuki M."/>
            <person name="Kudo T."/>
            <person name="Ohkuma M."/>
            <person name="Phongsopitanun W."/>
            <person name="Tanasupawat S."/>
        </authorList>
    </citation>
    <scope>NUCLEOTIDE SEQUENCE [LARGE SCALE GENOMIC DNA]</scope>
    <source>
        <strain evidence="6 7">NBRC 110975</strain>
    </source>
</reference>
<dbReference type="RefSeq" id="WP_215793320.1">
    <property type="nucleotide sequence ID" value="NZ_JAHKKG010000013.1"/>
</dbReference>
<dbReference type="Pfam" id="PF00126">
    <property type="entry name" value="HTH_1"/>
    <property type="match status" value="1"/>
</dbReference>
<dbReference type="PRINTS" id="PR00039">
    <property type="entry name" value="HTHLYSR"/>
</dbReference>
<keyword evidence="3" id="KW-0238">DNA-binding</keyword>
<dbReference type="PROSITE" id="PS50931">
    <property type="entry name" value="HTH_LYSR"/>
    <property type="match status" value="1"/>
</dbReference>
<dbReference type="InterPro" id="IPR005119">
    <property type="entry name" value="LysR_subst-bd"/>
</dbReference>
<dbReference type="SUPFAM" id="SSF46785">
    <property type="entry name" value="Winged helix' DNA-binding domain"/>
    <property type="match status" value="1"/>
</dbReference>
<name>A0ABS5Z0Q6_9ACTN</name>
<dbReference type="Gene3D" id="3.40.190.10">
    <property type="entry name" value="Periplasmic binding protein-like II"/>
    <property type="match status" value="2"/>
</dbReference>
<dbReference type="InterPro" id="IPR036390">
    <property type="entry name" value="WH_DNA-bd_sf"/>
</dbReference>
<feature type="domain" description="HTH lysR-type" evidence="5">
    <location>
        <begin position="1"/>
        <end position="58"/>
    </location>
</feature>
<comment type="caution">
    <text evidence="6">The sequence shown here is derived from an EMBL/GenBank/DDBJ whole genome shotgun (WGS) entry which is preliminary data.</text>
</comment>
<accession>A0ABS5Z0Q6</accession>
<dbReference type="CDD" id="cd08414">
    <property type="entry name" value="PBP2_LTTR_aromatics_like"/>
    <property type="match status" value="1"/>
</dbReference>
<proteinExistence type="inferred from homology"/>
<evidence type="ECO:0000256" key="2">
    <source>
        <dbReference type="ARBA" id="ARBA00023015"/>
    </source>
</evidence>
<evidence type="ECO:0000313" key="6">
    <source>
        <dbReference type="EMBL" id="MBU2669091.1"/>
    </source>
</evidence>
<evidence type="ECO:0000256" key="1">
    <source>
        <dbReference type="ARBA" id="ARBA00009437"/>
    </source>
</evidence>
<dbReference type="EMBL" id="JAHKKG010000013">
    <property type="protein sequence ID" value="MBU2669091.1"/>
    <property type="molecule type" value="Genomic_DNA"/>
</dbReference>
<dbReference type="InterPro" id="IPR000847">
    <property type="entry name" value="LysR_HTH_N"/>
</dbReference>
<dbReference type="SUPFAM" id="SSF53850">
    <property type="entry name" value="Periplasmic binding protein-like II"/>
    <property type="match status" value="1"/>
</dbReference>
<keyword evidence="2" id="KW-0805">Transcription regulation</keyword>
<dbReference type="Proteomes" id="UP001519654">
    <property type="component" value="Unassembled WGS sequence"/>
</dbReference>
<evidence type="ECO:0000259" key="5">
    <source>
        <dbReference type="PROSITE" id="PS50931"/>
    </source>
</evidence>
<dbReference type="Gene3D" id="1.10.10.10">
    <property type="entry name" value="Winged helix-like DNA-binding domain superfamily/Winged helix DNA-binding domain"/>
    <property type="match status" value="1"/>
</dbReference>
<evidence type="ECO:0000313" key="7">
    <source>
        <dbReference type="Proteomes" id="UP001519654"/>
    </source>
</evidence>
<keyword evidence="7" id="KW-1185">Reference proteome</keyword>
<dbReference type="PANTHER" id="PTHR30346">
    <property type="entry name" value="TRANSCRIPTIONAL DUAL REGULATOR HCAR-RELATED"/>
    <property type="match status" value="1"/>
</dbReference>
<sequence>MDLRLLSYFSVVAEERHVGRAARRLHMTQPPLSRAIRQLEDELGVVLFERNRSGVTLTAAGEVLREEAAAVLERVEVMQTRVRREAGAPALSVGSLADAADLVGSRLVAKFRARHPHVAVTVHEFDLSDPTAGLRSGVVDVALVRSPFHAAGMSTRVLARQAVGLVVRADDELAGAESVRVDGLAGRTWVRLPDGPDRAWLDYWSGGGPVAGAAVRTIQECLQAVLWNGMSALAPVDQVLPPGLVVVPAADRPVNELLLAWRSGGHSPLIRSFVRTVTTGGHTG</sequence>